<evidence type="ECO:0000256" key="8">
    <source>
        <dbReference type="ARBA" id="ARBA00023163"/>
    </source>
</evidence>
<evidence type="ECO:0000256" key="2">
    <source>
        <dbReference type="ARBA" id="ARBA00022490"/>
    </source>
</evidence>
<evidence type="ECO:0000256" key="1">
    <source>
        <dbReference type="ARBA" id="ARBA00004496"/>
    </source>
</evidence>
<dbReference type="Gene3D" id="3.40.50.2300">
    <property type="match status" value="1"/>
</dbReference>
<dbReference type="SUPFAM" id="SSF52172">
    <property type="entry name" value="CheY-like"/>
    <property type="match status" value="1"/>
</dbReference>
<keyword evidence="6 9" id="KW-0238">DNA-binding</keyword>
<evidence type="ECO:0000256" key="10">
    <source>
        <dbReference type="PROSITE-ProRule" id="PRU00169"/>
    </source>
</evidence>
<organism evidence="12 13">
    <name type="scientific">Endozoicomonas euniceicola</name>
    <dbReference type="NCBI Taxonomy" id="1234143"/>
    <lineage>
        <taxon>Bacteria</taxon>
        <taxon>Pseudomonadati</taxon>
        <taxon>Pseudomonadota</taxon>
        <taxon>Gammaproteobacteria</taxon>
        <taxon>Oceanospirillales</taxon>
        <taxon>Endozoicomonadaceae</taxon>
        <taxon>Endozoicomonas</taxon>
    </lineage>
</organism>
<dbReference type="PANTHER" id="PTHR45526">
    <property type="entry name" value="TRANSCRIPTIONAL REGULATORY PROTEIN DPIA"/>
    <property type="match status" value="1"/>
</dbReference>
<keyword evidence="5 9" id="KW-0805">Transcription regulation</keyword>
<dbReference type="InterPro" id="IPR011006">
    <property type="entry name" value="CheY-like_superfamily"/>
</dbReference>
<keyword evidence="4 9" id="KW-0902">Two-component regulatory system</keyword>
<keyword evidence="2 9" id="KW-0963">Cytoplasm</keyword>
<evidence type="ECO:0000259" key="11">
    <source>
        <dbReference type="PROSITE" id="PS50110"/>
    </source>
</evidence>
<dbReference type="PROSITE" id="PS50110">
    <property type="entry name" value="RESPONSE_REGULATORY"/>
    <property type="match status" value="1"/>
</dbReference>
<keyword evidence="7 9" id="KW-0010">Activator</keyword>
<dbReference type="PIRSF" id="PIRSF006171">
    <property type="entry name" value="RR_citrat_malat"/>
    <property type="match status" value="1"/>
</dbReference>
<dbReference type="InterPro" id="IPR024187">
    <property type="entry name" value="Sig_transdc_resp-reg_cit/mal"/>
</dbReference>
<keyword evidence="13" id="KW-1185">Reference proteome</keyword>
<evidence type="ECO:0000256" key="7">
    <source>
        <dbReference type="ARBA" id="ARBA00023159"/>
    </source>
</evidence>
<dbReference type="Pfam" id="PF00072">
    <property type="entry name" value="Response_reg"/>
    <property type="match status" value="1"/>
</dbReference>
<dbReference type="PANTHER" id="PTHR45526:SF1">
    <property type="entry name" value="TRANSCRIPTIONAL REGULATORY PROTEIN DCUR-RELATED"/>
    <property type="match status" value="1"/>
</dbReference>
<evidence type="ECO:0000256" key="3">
    <source>
        <dbReference type="ARBA" id="ARBA00022553"/>
    </source>
</evidence>
<name>A0ABY6GNU6_9GAMM</name>
<evidence type="ECO:0000256" key="4">
    <source>
        <dbReference type="ARBA" id="ARBA00023012"/>
    </source>
</evidence>
<evidence type="ECO:0000313" key="12">
    <source>
        <dbReference type="EMBL" id="UYM14408.1"/>
    </source>
</evidence>
<dbReference type="InterPro" id="IPR051271">
    <property type="entry name" value="2C-system_Tx_regulators"/>
</dbReference>
<evidence type="ECO:0000256" key="9">
    <source>
        <dbReference type="PIRNR" id="PIRNR006171"/>
    </source>
</evidence>
<evidence type="ECO:0000256" key="6">
    <source>
        <dbReference type="ARBA" id="ARBA00023125"/>
    </source>
</evidence>
<dbReference type="SMART" id="SM00448">
    <property type="entry name" value="REC"/>
    <property type="match status" value="1"/>
</dbReference>
<dbReference type="InterPro" id="IPR001789">
    <property type="entry name" value="Sig_transdc_resp-reg_receiver"/>
</dbReference>
<feature type="modified residue" description="4-aspartylphosphate" evidence="10">
    <location>
        <position position="56"/>
    </location>
</feature>
<reference evidence="12" key="1">
    <citation type="submission" date="2022-10" db="EMBL/GenBank/DDBJ databases">
        <title>Completed Genome Sequence of two octocoral isolated bacterium, Endozoicomonas euniceicola EF212T and Endozoicomonas gorgoniicola PS125T.</title>
        <authorList>
            <person name="Chiou Y.-J."/>
            <person name="Chen Y.-H."/>
        </authorList>
    </citation>
    <scope>NUCLEOTIDE SEQUENCE</scope>
    <source>
        <strain evidence="12">EF212</strain>
    </source>
</reference>
<dbReference type="CDD" id="cd19925">
    <property type="entry name" value="REC_citrate_TCS"/>
    <property type="match status" value="1"/>
</dbReference>
<dbReference type="InterPro" id="IPR048714">
    <property type="entry name" value="DpiA-like_HTH"/>
</dbReference>
<feature type="domain" description="Response regulatory" evidence="11">
    <location>
        <begin position="5"/>
        <end position="121"/>
    </location>
</feature>
<gene>
    <name evidence="12" type="ORF">NX720_16085</name>
</gene>
<proteinExistence type="predicted"/>
<keyword evidence="3 10" id="KW-0597">Phosphoprotein</keyword>
<sequence>MERINTLIVEDDLNIARLNSFCVEQMFRFKEVGIASNTEEARNMINILKPDLVLLDNYLPDGLGIDLVKELGSKDEKPDIILITAARDVETIQAAMRNGVFDYVIKPIAYSRLQESLQRYLDFKLAKGETTLTQNAIDNLFGHTSHSNTGKEYPKGIDPISLEKVRQALDNSETFSATQLSQLIGVSRTTARRYLEYSVSVGMATVAVSHGQVGRPERLYKKARRQ</sequence>
<dbReference type="RefSeq" id="WP_262595867.1">
    <property type="nucleotide sequence ID" value="NZ_CP103300.1"/>
</dbReference>
<evidence type="ECO:0000313" key="13">
    <source>
        <dbReference type="Proteomes" id="UP001163255"/>
    </source>
</evidence>
<dbReference type="Proteomes" id="UP001163255">
    <property type="component" value="Chromosome"/>
</dbReference>
<evidence type="ECO:0000256" key="5">
    <source>
        <dbReference type="ARBA" id="ARBA00023015"/>
    </source>
</evidence>
<dbReference type="Pfam" id="PF20714">
    <property type="entry name" value="HTH_64"/>
    <property type="match status" value="1"/>
</dbReference>
<dbReference type="EMBL" id="CP103300">
    <property type="protein sequence ID" value="UYM14408.1"/>
    <property type="molecule type" value="Genomic_DNA"/>
</dbReference>
<comment type="subcellular location">
    <subcellularLocation>
        <location evidence="1 9">Cytoplasm</location>
    </subcellularLocation>
</comment>
<keyword evidence="8 9" id="KW-0804">Transcription</keyword>
<protein>
    <recommendedName>
        <fullName evidence="9">Transcriptional regulatory protein</fullName>
    </recommendedName>
</protein>
<accession>A0ABY6GNU6</accession>